<dbReference type="KEGG" id="tes:BW730_14850"/>
<accession>A0A1Q2CR31</accession>
<dbReference type="InterPro" id="IPR036366">
    <property type="entry name" value="PGBDSf"/>
</dbReference>
<reference evidence="3" key="1">
    <citation type="submission" date="2017-02" db="EMBL/GenBank/DDBJ databases">
        <title>Tessaracoccus aquaemaris sp. nov., isolated from the intestine of a Korean rockfish, Sebastes schlegelii, in a marine aquaculture pond.</title>
        <authorList>
            <person name="Tak E.J."/>
            <person name="Bae J.-W."/>
        </authorList>
    </citation>
    <scope>NUCLEOTIDE SEQUENCE [LARGE SCALE GENOMIC DNA]</scope>
    <source>
        <strain evidence="3">NSG39</strain>
    </source>
</reference>
<dbReference type="EMBL" id="CP019606">
    <property type="protein sequence ID" value="AQP48588.1"/>
    <property type="molecule type" value="Genomic_DNA"/>
</dbReference>
<dbReference type="Gene3D" id="1.10.101.10">
    <property type="entry name" value="PGBD-like superfamily/PGBD"/>
    <property type="match status" value="1"/>
</dbReference>
<gene>
    <name evidence="2" type="ORF">BW730_14850</name>
</gene>
<evidence type="ECO:0000313" key="2">
    <source>
        <dbReference type="EMBL" id="AQP48588.1"/>
    </source>
</evidence>
<sequence length="118" mass="13225">MGEDGGRLRQYWRLAASLSTRFTYTLAYPFNAQHHNHLHVDNGVNGYEPTRFKESSKAQTQIVQGVLRHVVGSDVEITGEFDDRTRDAVRSFQRSAGIRAKLSSPEGWSEFLTAAVGL</sequence>
<dbReference type="Proteomes" id="UP000188145">
    <property type="component" value="Chromosome"/>
</dbReference>
<dbReference type="SUPFAM" id="SSF47090">
    <property type="entry name" value="PGBD-like"/>
    <property type="match status" value="1"/>
</dbReference>
<dbReference type="OrthoDB" id="3667437at2"/>
<proteinExistence type="predicted"/>
<dbReference type="AlphaFoldDB" id="A0A1Q2CR31"/>
<protein>
    <recommendedName>
        <fullName evidence="1">Peptidoglycan binding-like domain-containing protein</fullName>
    </recommendedName>
</protein>
<dbReference type="InterPro" id="IPR002477">
    <property type="entry name" value="Peptidoglycan-bd-like"/>
</dbReference>
<feature type="domain" description="Peptidoglycan binding-like" evidence="1">
    <location>
        <begin position="60"/>
        <end position="99"/>
    </location>
</feature>
<evidence type="ECO:0000259" key="1">
    <source>
        <dbReference type="Pfam" id="PF01471"/>
    </source>
</evidence>
<organism evidence="2 3">
    <name type="scientific">Tessaracoccus aquimaris</name>
    <dbReference type="NCBI Taxonomy" id="1332264"/>
    <lineage>
        <taxon>Bacteria</taxon>
        <taxon>Bacillati</taxon>
        <taxon>Actinomycetota</taxon>
        <taxon>Actinomycetes</taxon>
        <taxon>Propionibacteriales</taxon>
        <taxon>Propionibacteriaceae</taxon>
        <taxon>Tessaracoccus</taxon>
    </lineage>
</organism>
<dbReference type="InterPro" id="IPR036365">
    <property type="entry name" value="PGBD-like_sf"/>
</dbReference>
<dbReference type="STRING" id="1332264.BW730_14850"/>
<keyword evidence="3" id="KW-1185">Reference proteome</keyword>
<dbReference type="Pfam" id="PF01471">
    <property type="entry name" value="PG_binding_1"/>
    <property type="match status" value="1"/>
</dbReference>
<evidence type="ECO:0000313" key="3">
    <source>
        <dbReference type="Proteomes" id="UP000188145"/>
    </source>
</evidence>
<dbReference type="RefSeq" id="WP_077686930.1">
    <property type="nucleotide sequence ID" value="NZ_CP019606.1"/>
</dbReference>
<name>A0A1Q2CR31_9ACTN</name>